<dbReference type="InterPro" id="IPR009003">
    <property type="entry name" value="Peptidase_S1_PA"/>
</dbReference>
<evidence type="ECO:0008006" key="4">
    <source>
        <dbReference type="Google" id="ProtNLM"/>
    </source>
</evidence>
<dbReference type="HOGENOM" id="CLU_668798_0_0_11"/>
<feature type="signal peptide" evidence="1">
    <location>
        <begin position="1"/>
        <end position="30"/>
    </location>
</feature>
<proteinExistence type="predicted"/>
<dbReference type="AlphaFoldDB" id="A0A0D4C0U7"/>
<dbReference type="PROSITE" id="PS00134">
    <property type="entry name" value="TRYPSIN_HIS"/>
    <property type="match status" value="1"/>
</dbReference>
<dbReference type="SUPFAM" id="SSF50494">
    <property type="entry name" value="Trypsin-like serine proteases"/>
    <property type="match status" value="1"/>
</dbReference>
<dbReference type="InterPro" id="IPR018114">
    <property type="entry name" value="TRYPSIN_HIS"/>
</dbReference>
<dbReference type="KEGG" id="ari:UM93_12885"/>
<dbReference type="GO" id="GO:0006508">
    <property type="term" value="P:proteolysis"/>
    <property type="evidence" value="ECO:0007669"/>
    <property type="project" value="InterPro"/>
</dbReference>
<evidence type="ECO:0000313" key="3">
    <source>
        <dbReference type="Proteomes" id="UP000061839"/>
    </source>
</evidence>
<dbReference type="GO" id="GO:0004252">
    <property type="term" value="F:serine-type endopeptidase activity"/>
    <property type="evidence" value="ECO:0007669"/>
    <property type="project" value="InterPro"/>
</dbReference>
<feature type="chain" id="PRO_5002273850" description="Peptidase S1 domain-containing protein" evidence="1">
    <location>
        <begin position="31"/>
        <end position="438"/>
    </location>
</feature>
<evidence type="ECO:0000256" key="1">
    <source>
        <dbReference type="SAM" id="SignalP"/>
    </source>
</evidence>
<dbReference type="RefSeq" id="WP_045075961.1">
    <property type="nucleotide sequence ID" value="NZ_CP011005.1"/>
</dbReference>
<dbReference type="OrthoDB" id="3509937at2"/>
<gene>
    <name evidence="2" type="ORF">UM93_12885</name>
</gene>
<dbReference type="Gene3D" id="2.40.10.10">
    <property type="entry name" value="Trypsin-like serine proteases"/>
    <property type="match status" value="2"/>
</dbReference>
<keyword evidence="1" id="KW-0732">Signal</keyword>
<dbReference type="EMBL" id="CP011005">
    <property type="protein sequence ID" value="AJT42174.1"/>
    <property type="molecule type" value="Genomic_DNA"/>
</dbReference>
<protein>
    <recommendedName>
        <fullName evidence="4">Peptidase S1 domain-containing protein</fullName>
    </recommendedName>
</protein>
<dbReference type="Proteomes" id="UP000061839">
    <property type="component" value="Chromosome"/>
</dbReference>
<keyword evidence="3" id="KW-1185">Reference proteome</keyword>
<name>A0A0D4C0U7_9MICC</name>
<organism evidence="2 3">
    <name type="scientific">Psychromicrobium lacuslunae</name>
    <dbReference type="NCBI Taxonomy" id="1618207"/>
    <lineage>
        <taxon>Bacteria</taxon>
        <taxon>Bacillati</taxon>
        <taxon>Actinomycetota</taxon>
        <taxon>Actinomycetes</taxon>
        <taxon>Micrococcales</taxon>
        <taxon>Micrococcaceae</taxon>
        <taxon>Psychromicrobium</taxon>
    </lineage>
</organism>
<accession>A0A0D4C0U7</accession>
<reference evidence="2 3" key="1">
    <citation type="journal article" date="2015" name="Genome Announc.">
        <title>Complete Genome Sequencing of Protease-Producing Novel Arthrobacter sp. Strain IHBB 11108 Using PacBio Single-Molecule Real-Time Sequencing Technology.</title>
        <authorList>
            <person name="Kiran S."/>
            <person name="Swarnkar M.K."/>
            <person name="Pal M."/>
            <person name="Thakur R."/>
            <person name="Tewari R."/>
            <person name="Singh A.K."/>
            <person name="Gulati A."/>
        </authorList>
    </citation>
    <scope>NUCLEOTIDE SEQUENCE [LARGE SCALE GENOMIC DNA]</scope>
    <source>
        <strain evidence="2 3">IHBB 11108</strain>
    </source>
</reference>
<dbReference type="InterPro" id="IPR043504">
    <property type="entry name" value="Peptidase_S1_PA_chymotrypsin"/>
</dbReference>
<dbReference type="PATRIC" id="fig|1618207.4.peg.2612"/>
<evidence type="ECO:0000313" key="2">
    <source>
        <dbReference type="EMBL" id="AJT42174.1"/>
    </source>
</evidence>
<sequence length="438" mass="45519">MKAVFSKRSALALLASFGVIGAIMTPAATAATDHNHSSAAVPLSVQQTMAGEPSAELSALCNQINDFLAKHPAVFSGSYLSADSRLVNIGVATQEDPAVKELKALLAKIDPRSKFTRLTVAKNSMTQLEEARSAIVRDYLGKAGSSVKSVGIDASQDSVVVGVVPQSEAFAAKDVPAASTISASFGDRVVFSKQTNQGLAASSRYDTSPHYGGAGYQWYNASGSAISQAICSLSFPIKIGTITYGLTAGHCRQGTQSNYLNAYSEGGGVSAAYSFGHHETTTWVGTQDTYGDFSLLAGSNYQSRVYNGPIGSESSVDVVGASWNFPSIGAGMCTSGRTSGQVCRYKVLQTNFCATYGIAGQPQYPNCELFMMGSDQNLDGAYDCNGFIPGDSGGAVYSAAPGGGVTGYGIVSAILGNCQYVATSLHGVRKWSPTATMP</sequence>